<feature type="transmembrane region" description="Helical" evidence="1">
    <location>
        <begin position="115"/>
        <end position="137"/>
    </location>
</feature>
<evidence type="ECO:0000256" key="1">
    <source>
        <dbReference type="SAM" id="Phobius"/>
    </source>
</evidence>
<reference evidence="3" key="1">
    <citation type="journal article" date="2019" name="Nat. Commun.">
        <title>Expansion of phycobilisome linker gene families in mesophilic red algae.</title>
        <authorList>
            <person name="Lee J."/>
            <person name="Kim D."/>
            <person name="Bhattacharya D."/>
            <person name="Yoon H.S."/>
        </authorList>
    </citation>
    <scope>NUCLEOTIDE SEQUENCE [LARGE SCALE GENOMIC DNA]</scope>
    <source>
        <strain evidence="3">CCMP 1328</strain>
    </source>
</reference>
<keyword evidence="3" id="KW-1185">Reference proteome</keyword>
<keyword evidence="1" id="KW-0472">Membrane</keyword>
<dbReference type="Proteomes" id="UP000324585">
    <property type="component" value="Unassembled WGS sequence"/>
</dbReference>
<accession>A0A5J4YW62</accession>
<keyword evidence="1" id="KW-1133">Transmembrane helix</keyword>
<organism evidence="2 3">
    <name type="scientific">Porphyridium purpureum</name>
    <name type="common">Red alga</name>
    <name type="synonym">Porphyridium cruentum</name>
    <dbReference type="NCBI Taxonomy" id="35688"/>
    <lineage>
        <taxon>Eukaryota</taxon>
        <taxon>Rhodophyta</taxon>
        <taxon>Bangiophyceae</taxon>
        <taxon>Porphyridiales</taxon>
        <taxon>Porphyridiaceae</taxon>
        <taxon>Porphyridium</taxon>
    </lineage>
</organism>
<sequence>MAKWMILHVFGTAARRAAHVIRRGWVRALGGGSGSVADAVMPAAASASAPSWFGMRGLAGLRPLSGLVGIPSAGAATVAVTSAALVMRGLGASCAAIVALNLVGFVITATTRTHLITDLVGSFSFTAGAWVSLMVGSQASGGLLCFRPVMMTLFATIWSFRLGGYLFYRILKTHKDERFNSMFPESPEHPWTSDRLSRLAAFWMIQAFWGCVVLLPVTVVNSLPHAWHVANPVRLPALLGLLLASSGLVLESVADFQKDKFKSNPDNRDKFMTTGTYAAMRYPNYTGEIMVWWGVYVLGLPAALSSFGWYTIFSPLFTTLLLRYVTGIPLREARYERLFGDNLEYQEYKKRTNLLIPRLFEYRPIDKAGLPDGNEKPGYGGTDTTGK</sequence>
<dbReference type="Pfam" id="PF06966">
    <property type="entry name" value="DUF1295"/>
    <property type="match status" value="1"/>
</dbReference>
<name>A0A5J4YW62_PORPP</name>
<feature type="transmembrane region" description="Helical" evidence="1">
    <location>
        <begin position="199"/>
        <end position="223"/>
    </location>
</feature>
<feature type="transmembrane region" description="Helical" evidence="1">
    <location>
        <begin position="290"/>
        <end position="312"/>
    </location>
</feature>
<proteinExistence type="predicted"/>
<evidence type="ECO:0008006" key="4">
    <source>
        <dbReference type="Google" id="ProtNLM"/>
    </source>
</evidence>
<dbReference type="OrthoDB" id="201504at2759"/>
<feature type="transmembrane region" description="Helical" evidence="1">
    <location>
        <begin position="64"/>
        <end position="84"/>
    </location>
</feature>
<dbReference type="InterPro" id="IPR010721">
    <property type="entry name" value="UstE-like"/>
</dbReference>
<dbReference type="GO" id="GO:0016020">
    <property type="term" value="C:membrane"/>
    <property type="evidence" value="ECO:0007669"/>
    <property type="project" value="TreeGrafter"/>
</dbReference>
<feature type="transmembrane region" description="Helical" evidence="1">
    <location>
        <begin position="90"/>
        <end position="108"/>
    </location>
</feature>
<dbReference type="PANTHER" id="PTHR32251:SF17">
    <property type="entry name" value="STEROID 5-ALPHA REDUCTASE C-TERMINAL DOMAIN-CONTAINING PROTEIN"/>
    <property type="match status" value="1"/>
</dbReference>
<feature type="transmembrane region" description="Helical" evidence="1">
    <location>
        <begin position="235"/>
        <end position="254"/>
    </location>
</feature>
<comment type="caution">
    <text evidence="2">The sequence shown here is derived from an EMBL/GenBank/DDBJ whole genome shotgun (WGS) entry which is preliminary data.</text>
</comment>
<dbReference type="EMBL" id="VRMN01000003">
    <property type="protein sequence ID" value="KAA8495779.1"/>
    <property type="molecule type" value="Genomic_DNA"/>
</dbReference>
<gene>
    <name evidence="2" type="ORF">FVE85_1934</name>
</gene>
<evidence type="ECO:0000313" key="2">
    <source>
        <dbReference type="EMBL" id="KAA8495779.1"/>
    </source>
</evidence>
<dbReference type="PANTHER" id="PTHR32251">
    <property type="entry name" value="3-OXO-5-ALPHA-STEROID 4-DEHYDROGENASE"/>
    <property type="match status" value="1"/>
</dbReference>
<evidence type="ECO:0000313" key="3">
    <source>
        <dbReference type="Proteomes" id="UP000324585"/>
    </source>
</evidence>
<feature type="transmembrane region" description="Helical" evidence="1">
    <location>
        <begin position="149"/>
        <end position="168"/>
    </location>
</feature>
<dbReference type="Gene3D" id="1.20.120.1630">
    <property type="match status" value="1"/>
</dbReference>
<protein>
    <recommendedName>
        <fullName evidence="4">Steroid 5-alpha reductase C-terminal domain-containing protein</fullName>
    </recommendedName>
</protein>
<keyword evidence="1" id="KW-0812">Transmembrane</keyword>
<dbReference type="OMA" id="HPNWFGN"/>
<dbReference type="AlphaFoldDB" id="A0A5J4YW62"/>